<name>A0A6M3IGT1_9ZZZZ</name>
<gene>
    <name evidence="1" type="ORF">MM415B01822_0005</name>
</gene>
<dbReference type="AlphaFoldDB" id="A0A6M3IGT1"/>
<accession>A0A6M3IGT1</accession>
<reference evidence="1" key="1">
    <citation type="submission" date="2020-03" db="EMBL/GenBank/DDBJ databases">
        <title>The deep terrestrial virosphere.</title>
        <authorList>
            <person name="Holmfeldt K."/>
            <person name="Nilsson E."/>
            <person name="Simone D."/>
            <person name="Lopez-Fernandez M."/>
            <person name="Wu X."/>
            <person name="de Brujin I."/>
            <person name="Lundin D."/>
            <person name="Andersson A."/>
            <person name="Bertilsson S."/>
            <person name="Dopson M."/>
        </authorList>
    </citation>
    <scope>NUCLEOTIDE SEQUENCE</scope>
    <source>
        <strain evidence="1">MM415B01822</strain>
    </source>
</reference>
<protein>
    <recommendedName>
        <fullName evidence="2">Tail protein</fullName>
    </recommendedName>
</protein>
<evidence type="ECO:0000313" key="1">
    <source>
        <dbReference type="EMBL" id="QJA56591.1"/>
    </source>
</evidence>
<organism evidence="1">
    <name type="scientific">viral metagenome</name>
    <dbReference type="NCBI Taxonomy" id="1070528"/>
    <lineage>
        <taxon>unclassified sequences</taxon>
        <taxon>metagenomes</taxon>
        <taxon>organismal metagenomes</taxon>
    </lineage>
</organism>
<sequence>MATMTMPQLEAAIKGVGDKLPQLIAMGMEDAVKVMKRDIIYGHLSGPKMPRGKTGGFNRSTLLSITGMKERVASKVETTDKSAQGWVGMNLTNKGYPYPRAHEYGEGKMPERPWLRPAVFSNQEYLLERIVQRILDGYGRLFT</sequence>
<dbReference type="EMBL" id="MT141228">
    <property type="protein sequence ID" value="QJA56591.1"/>
    <property type="molecule type" value="Genomic_DNA"/>
</dbReference>
<proteinExistence type="predicted"/>
<evidence type="ECO:0008006" key="2">
    <source>
        <dbReference type="Google" id="ProtNLM"/>
    </source>
</evidence>